<dbReference type="InterPro" id="IPR015942">
    <property type="entry name" value="Asp/Glu/hydantoin_racemase"/>
</dbReference>
<gene>
    <name evidence="2" type="ORF">ACFPN2_01510</name>
</gene>
<dbReference type="Proteomes" id="UP001595904">
    <property type="component" value="Unassembled WGS sequence"/>
</dbReference>
<dbReference type="RefSeq" id="WP_380594265.1">
    <property type="nucleotide sequence ID" value="NZ_JBHSDU010000001.1"/>
</dbReference>
<accession>A0ABV8SKB6</accession>
<comment type="caution">
    <text evidence="2">The sequence shown here is derived from an EMBL/GenBank/DDBJ whole genome shotgun (WGS) entry which is preliminary data.</text>
</comment>
<evidence type="ECO:0000313" key="2">
    <source>
        <dbReference type="EMBL" id="MFC4307745.1"/>
    </source>
</evidence>
<reference evidence="3" key="1">
    <citation type="journal article" date="2019" name="Int. J. Syst. Evol. Microbiol.">
        <title>The Global Catalogue of Microorganisms (GCM) 10K type strain sequencing project: providing services to taxonomists for standard genome sequencing and annotation.</title>
        <authorList>
            <consortium name="The Broad Institute Genomics Platform"/>
            <consortium name="The Broad Institute Genome Sequencing Center for Infectious Disease"/>
            <person name="Wu L."/>
            <person name="Ma J."/>
        </authorList>
    </citation>
    <scope>NUCLEOTIDE SEQUENCE [LARGE SCALE GENOMIC DNA]</scope>
    <source>
        <strain evidence="3">CGMCC 1.10759</strain>
    </source>
</reference>
<evidence type="ECO:0000313" key="3">
    <source>
        <dbReference type="Proteomes" id="UP001595904"/>
    </source>
</evidence>
<evidence type="ECO:0000256" key="1">
    <source>
        <dbReference type="ARBA" id="ARBA00038414"/>
    </source>
</evidence>
<dbReference type="Pfam" id="PF01177">
    <property type="entry name" value="Asp_Glu_race"/>
    <property type="match status" value="1"/>
</dbReference>
<proteinExistence type="inferred from homology"/>
<dbReference type="EMBL" id="JBHSDU010000001">
    <property type="protein sequence ID" value="MFC4307745.1"/>
    <property type="molecule type" value="Genomic_DNA"/>
</dbReference>
<sequence>MKPGESRRGPRIALIHALAESLPPIHQAFKQHWPEAIPFDVFDSSLAPDLAHAGKLEPAMIDRFLTLGRYAAAAEGEGGRTAAILFTCSAFGPAIDAVKKALPMPVLRPNEATFNRALDMGRHIGLMVTFPPSLPALEAELRQMAAERGVEISITSRVIEGALAALKSGDGEKHDRLAAAVAAEMPSTDCLILGQFSLAQAAPAVQAAVSSPVLTTPRTAVEQLRSMLKASAP</sequence>
<protein>
    <submittedName>
        <fullName evidence="2">Aspartate/glutamate racemase family protein</fullName>
    </submittedName>
</protein>
<comment type="similarity">
    <text evidence="1">Belongs to the HyuE racemase family.</text>
</comment>
<dbReference type="InterPro" id="IPR053714">
    <property type="entry name" value="Iso_Racemase_Enz_sf"/>
</dbReference>
<keyword evidence="3" id="KW-1185">Reference proteome</keyword>
<name>A0ABV8SKB6_9GAMM</name>
<dbReference type="Gene3D" id="3.40.50.12500">
    <property type="match status" value="1"/>
</dbReference>
<organism evidence="2 3">
    <name type="scientific">Steroidobacter flavus</name>
    <dbReference type="NCBI Taxonomy" id="1842136"/>
    <lineage>
        <taxon>Bacteria</taxon>
        <taxon>Pseudomonadati</taxon>
        <taxon>Pseudomonadota</taxon>
        <taxon>Gammaproteobacteria</taxon>
        <taxon>Steroidobacterales</taxon>
        <taxon>Steroidobacteraceae</taxon>
        <taxon>Steroidobacter</taxon>
    </lineage>
</organism>